<gene>
    <name evidence="2" type="ORF">NKG59_18270</name>
</gene>
<keyword evidence="3" id="KW-1185">Reference proteome</keyword>
<name>A0AA42BJQ1_9RALS</name>
<accession>A0AA42BJQ1</accession>
<evidence type="ECO:0000313" key="2">
    <source>
        <dbReference type="EMBL" id="MCP1174313.1"/>
    </source>
</evidence>
<organism evidence="2 3">
    <name type="scientific">Ralstonia chuxiongensis</name>
    <dbReference type="NCBI Taxonomy" id="2957504"/>
    <lineage>
        <taxon>Bacteria</taxon>
        <taxon>Pseudomonadati</taxon>
        <taxon>Pseudomonadota</taxon>
        <taxon>Betaproteobacteria</taxon>
        <taxon>Burkholderiales</taxon>
        <taxon>Burkholderiaceae</taxon>
        <taxon>Ralstonia</taxon>
    </lineage>
</organism>
<dbReference type="EMBL" id="JAMYWC010000005">
    <property type="protein sequence ID" value="MCP1174313.1"/>
    <property type="molecule type" value="Genomic_DNA"/>
</dbReference>
<dbReference type="AlphaFoldDB" id="A0AA42BJQ1"/>
<sequence length="393" mass="43604">MDQQLVGGVELKSGLCPVMLNIDKDKPSHGWLHVWDQQPSEEVPNPGDFCVCVQVSAPDEKTRVLKAKGPVRIAVPGQGIATVPLEHPDVAKLRAVESRLMLKRDIWSGSWTNGEARGNMSLGGWKKPSVSSATKRTCKSWADFRDWASSASSRQDAFAFRGHGSNKFTLETSLSRMGRTDVFRYWDEQLRPFVDLATAVLDEDISLANPSEMSRLLALAQHHGLPTPLLDWTESPYVAAFFAITDALENQSERDVKYARVYGLTRKFAERNSPPHISMPSIRPFASFLRVPSRGNPRLHAQQGRFLVSNVSNLEAYLRNKEVDEGANYLVTADIPLHDAKEALRDLDYMGLTAATLFPGLDGVCQMLRNRMMFSREPAPRLSEPTPSASAGA</sequence>
<dbReference type="RefSeq" id="WP_253539692.1">
    <property type="nucleotide sequence ID" value="NZ_JAMYWC010000005.1"/>
</dbReference>
<dbReference type="SMART" id="SM00901">
    <property type="entry name" value="FRG"/>
    <property type="match status" value="1"/>
</dbReference>
<feature type="domain" description="FRG" evidence="1">
    <location>
        <begin position="154"/>
        <end position="262"/>
    </location>
</feature>
<dbReference type="InterPro" id="IPR014966">
    <property type="entry name" value="FRG-dom"/>
</dbReference>
<protein>
    <submittedName>
        <fullName evidence="2">FRG domain-containing protein</fullName>
    </submittedName>
</protein>
<proteinExistence type="predicted"/>
<dbReference type="Proteomes" id="UP001162793">
    <property type="component" value="Unassembled WGS sequence"/>
</dbReference>
<reference evidence="3" key="1">
    <citation type="journal article" date="2023" name="Front. Microbiol.">
        <title>Ralstonia chuxiongensis sp. nov., Ralstonia mojiangensis sp. nov., and Ralstonia soli sp. nov., isolated from tobacco fields, are three novel species in the family Burkholderiaceae.</title>
        <authorList>
            <person name="Lu C.H."/>
            <person name="Zhang Y.Y."/>
            <person name="Jiang N."/>
            <person name="Chen W."/>
            <person name="Shao X."/>
            <person name="Zhao Z.M."/>
            <person name="Lu W.L."/>
            <person name="Hu X."/>
            <person name="Xi Y.X."/>
            <person name="Zou S.Y."/>
            <person name="Wei Q.J."/>
            <person name="Lin Z.L."/>
            <person name="Gong L."/>
            <person name="Gai X.T."/>
            <person name="Zhang L.Q."/>
            <person name="Li J.Y."/>
            <person name="Jin Y."/>
            <person name="Xia Z.Y."/>
        </authorList>
    </citation>
    <scope>NUCLEOTIDE SEQUENCE [LARGE SCALE GENOMIC DNA]</scope>
    <source>
        <strain evidence="3">21YRMH01-3</strain>
    </source>
</reference>
<dbReference type="Pfam" id="PF08867">
    <property type="entry name" value="FRG"/>
    <property type="match status" value="1"/>
</dbReference>
<evidence type="ECO:0000313" key="3">
    <source>
        <dbReference type="Proteomes" id="UP001162793"/>
    </source>
</evidence>
<evidence type="ECO:0000259" key="1">
    <source>
        <dbReference type="SMART" id="SM00901"/>
    </source>
</evidence>
<comment type="caution">
    <text evidence="2">The sequence shown here is derived from an EMBL/GenBank/DDBJ whole genome shotgun (WGS) entry which is preliminary data.</text>
</comment>